<dbReference type="STRING" id="913774.A0A0C3CYL6"/>
<dbReference type="OrthoDB" id="3564692at2759"/>
<proteinExistence type="predicted"/>
<keyword evidence="3" id="KW-1185">Reference proteome</keyword>
<dbReference type="InParanoid" id="A0A0C3CYL6"/>
<gene>
    <name evidence="2" type="ORF">OIDMADRAFT_34783</name>
</gene>
<reference evidence="2 3" key="1">
    <citation type="submission" date="2014-04" db="EMBL/GenBank/DDBJ databases">
        <authorList>
            <consortium name="DOE Joint Genome Institute"/>
            <person name="Kuo A."/>
            <person name="Martino E."/>
            <person name="Perotto S."/>
            <person name="Kohler A."/>
            <person name="Nagy L.G."/>
            <person name="Floudas D."/>
            <person name="Copeland A."/>
            <person name="Barry K.W."/>
            <person name="Cichocki N."/>
            <person name="Veneault-Fourrey C."/>
            <person name="LaButti K."/>
            <person name="Lindquist E.A."/>
            <person name="Lipzen A."/>
            <person name="Lundell T."/>
            <person name="Morin E."/>
            <person name="Murat C."/>
            <person name="Sun H."/>
            <person name="Tunlid A."/>
            <person name="Henrissat B."/>
            <person name="Grigoriev I.V."/>
            <person name="Hibbett D.S."/>
            <person name="Martin F."/>
            <person name="Nordberg H.P."/>
            <person name="Cantor M.N."/>
            <person name="Hua S.X."/>
        </authorList>
    </citation>
    <scope>NUCLEOTIDE SEQUENCE [LARGE SCALE GENOMIC DNA]</scope>
    <source>
        <strain evidence="2 3">Zn</strain>
    </source>
</reference>
<dbReference type="AlphaFoldDB" id="A0A0C3CYL6"/>
<feature type="compositionally biased region" description="Polar residues" evidence="1">
    <location>
        <begin position="150"/>
        <end position="162"/>
    </location>
</feature>
<dbReference type="EMBL" id="KN832889">
    <property type="protein sequence ID" value="KIM94777.1"/>
    <property type="molecule type" value="Genomic_DNA"/>
</dbReference>
<evidence type="ECO:0000256" key="1">
    <source>
        <dbReference type="SAM" id="MobiDB-lite"/>
    </source>
</evidence>
<evidence type="ECO:0000313" key="2">
    <source>
        <dbReference type="EMBL" id="KIM94777.1"/>
    </source>
</evidence>
<reference evidence="3" key="2">
    <citation type="submission" date="2015-01" db="EMBL/GenBank/DDBJ databases">
        <title>Evolutionary Origins and Diversification of the Mycorrhizal Mutualists.</title>
        <authorList>
            <consortium name="DOE Joint Genome Institute"/>
            <consortium name="Mycorrhizal Genomics Consortium"/>
            <person name="Kohler A."/>
            <person name="Kuo A."/>
            <person name="Nagy L.G."/>
            <person name="Floudas D."/>
            <person name="Copeland A."/>
            <person name="Barry K.W."/>
            <person name="Cichocki N."/>
            <person name="Veneault-Fourrey C."/>
            <person name="LaButti K."/>
            <person name="Lindquist E.A."/>
            <person name="Lipzen A."/>
            <person name="Lundell T."/>
            <person name="Morin E."/>
            <person name="Murat C."/>
            <person name="Riley R."/>
            <person name="Ohm R."/>
            <person name="Sun H."/>
            <person name="Tunlid A."/>
            <person name="Henrissat B."/>
            <person name="Grigoriev I.V."/>
            <person name="Hibbett D.S."/>
            <person name="Martin F."/>
        </authorList>
    </citation>
    <scope>NUCLEOTIDE SEQUENCE [LARGE SCALE GENOMIC DNA]</scope>
    <source>
        <strain evidence="3">Zn</strain>
    </source>
</reference>
<name>A0A0C3CYL6_OIDMZ</name>
<organism evidence="2 3">
    <name type="scientific">Oidiodendron maius (strain Zn)</name>
    <dbReference type="NCBI Taxonomy" id="913774"/>
    <lineage>
        <taxon>Eukaryota</taxon>
        <taxon>Fungi</taxon>
        <taxon>Dikarya</taxon>
        <taxon>Ascomycota</taxon>
        <taxon>Pezizomycotina</taxon>
        <taxon>Leotiomycetes</taxon>
        <taxon>Leotiomycetes incertae sedis</taxon>
        <taxon>Myxotrichaceae</taxon>
        <taxon>Oidiodendron</taxon>
    </lineage>
</organism>
<dbReference type="HOGENOM" id="CLU_1468608_0_0_1"/>
<sequence>MPKIHHTSIVHVQTPIIAYFMIVYQQYAVHNSVIKWAISLASNLPAGDPIVIPGSYCNGDSGDVIYGPDWWNCCAKNQGGVGYCAYTLEKSRDEQSKLLDLLEVLREFTENGRLQSASSIIASQVANVETATRQIETKVKPLTKPPAPALQQNPSANNYHKTTLHTGPALATVAAAGAPKNSGP</sequence>
<evidence type="ECO:0000313" key="3">
    <source>
        <dbReference type="Proteomes" id="UP000054321"/>
    </source>
</evidence>
<protein>
    <submittedName>
        <fullName evidence="2">Uncharacterized protein</fullName>
    </submittedName>
</protein>
<feature type="region of interest" description="Disordered" evidence="1">
    <location>
        <begin position="143"/>
        <end position="162"/>
    </location>
</feature>
<dbReference type="Proteomes" id="UP000054321">
    <property type="component" value="Unassembled WGS sequence"/>
</dbReference>
<accession>A0A0C3CYL6</accession>